<dbReference type="Proteomes" id="UP000054709">
    <property type="component" value="Unassembled WGS sequence"/>
</dbReference>
<dbReference type="Gene3D" id="3.40.50.1820">
    <property type="entry name" value="alpha/beta hydrolase"/>
    <property type="match status" value="1"/>
</dbReference>
<dbReference type="SUPFAM" id="SSF53474">
    <property type="entry name" value="alpha/beta-Hydrolases"/>
    <property type="match status" value="1"/>
</dbReference>
<sequence>MRVFRKVKLLTDYTRKGTFQEESESRKIVISIYYPDTDALLDNNESEMKYMDLYCPCELQARAILQDIGMNMDIIDGLSTSISEGTLQQKSKRSYPVIIYSPALGLDRDMYIYNIQSLVKQEFIVVTVSAACEAMFTVCPSGEFIHQSEVMRTIQATDYSELHHLISIRKKDIQYVLDYLSHLNSKDKDRMGSFDLDKVGIIGHSIGGATALDLTMEDDRIKAAVLLDASMHLYFENEVKNNTVPLLVLRQKASALESLSNILQEKLANDFIKGQEKLYRNWNGYKSFLKIRSATHMSFSDMPLFEEDEILYQRTCGTHNQINELVAKFFQEHLLDQGNAYSTLIAHNHSDFCVINGSGDEIL</sequence>
<evidence type="ECO:0000256" key="3">
    <source>
        <dbReference type="ARBA" id="ARBA00023098"/>
    </source>
</evidence>
<keyword evidence="2" id="KW-0442">Lipid degradation</keyword>
<evidence type="ECO:0000256" key="1">
    <source>
        <dbReference type="ARBA" id="ARBA00022801"/>
    </source>
</evidence>
<evidence type="ECO:0000313" key="5">
    <source>
        <dbReference type="Proteomes" id="UP000054709"/>
    </source>
</evidence>
<evidence type="ECO:0000256" key="2">
    <source>
        <dbReference type="ARBA" id="ARBA00022963"/>
    </source>
</evidence>
<dbReference type="PANTHER" id="PTHR10272:SF0">
    <property type="entry name" value="PLATELET-ACTIVATING FACTOR ACETYLHYDROLASE"/>
    <property type="match status" value="1"/>
</dbReference>
<comment type="caution">
    <text evidence="4">The sequence shown here is derived from an EMBL/GenBank/DDBJ whole genome shotgun (WGS) entry which is preliminary data.</text>
</comment>
<name>A0A0W1AWF3_9BACL</name>
<dbReference type="InterPro" id="IPR029058">
    <property type="entry name" value="AB_hydrolase_fold"/>
</dbReference>
<dbReference type="AlphaFoldDB" id="A0A0W1AWF3"/>
<evidence type="ECO:0000313" key="4">
    <source>
        <dbReference type="EMBL" id="KTD85650.1"/>
    </source>
</evidence>
<accession>A0A0W1AWF3</accession>
<keyword evidence="5" id="KW-1185">Reference proteome</keyword>
<reference evidence="4 5" key="1">
    <citation type="journal article" date="2015" name="Int. Biodeterior. Biodegradation">
        <title>Physiological and genetic screening methods for the isolation of methyl tert-butyl ether-degrading bacteria for bioremediation purposes.</title>
        <authorList>
            <person name="Guisado I.M."/>
            <person name="Purswani J."/>
            <person name="Gonzalez Lopez J."/>
            <person name="Pozo C."/>
        </authorList>
    </citation>
    <scope>NUCLEOTIDE SEQUENCE [LARGE SCALE GENOMIC DNA]</scope>
    <source>
        <strain evidence="4 5">SH7</strain>
    </source>
</reference>
<dbReference type="Pfam" id="PF03403">
    <property type="entry name" value="PAF-AH_p_II"/>
    <property type="match status" value="1"/>
</dbReference>
<dbReference type="PANTHER" id="PTHR10272">
    <property type="entry name" value="PLATELET-ACTIVATING FACTOR ACETYLHYDROLASE"/>
    <property type="match status" value="1"/>
</dbReference>
<dbReference type="EMBL" id="LCZJ02000026">
    <property type="protein sequence ID" value="KTD85650.1"/>
    <property type="molecule type" value="Genomic_DNA"/>
</dbReference>
<keyword evidence="3" id="KW-0443">Lipid metabolism</keyword>
<protein>
    <submittedName>
        <fullName evidence="4">Uncharacterized protein</fullName>
    </submittedName>
</protein>
<gene>
    <name evidence="4" type="ORF">UQ64_19345</name>
</gene>
<dbReference type="GO" id="GO:0003847">
    <property type="term" value="F:1-alkyl-2-acetylglycerophosphocholine esterase activity"/>
    <property type="evidence" value="ECO:0007669"/>
    <property type="project" value="TreeGrafter"/>
</dbReference>
<keyword evidence="1" id="KW-0378">Hydrolase</keyword>
<proteinExistence type="predicted"/>
<dbReference type="GO" id="GO:0016042">
    <property type="term" value="P:lipid catabolic process"/>
    <property type="evidence" value="ECO:0007669"/>
    <property type="project" value="UniProtKB-KW"/>
</dbReference>
<organism evidence="4 5">
    <name type="scientific">Paenibacillus etheri</name>
    <dbReference type="NCBI Taxonomy" id="1306852"/>
    <lineage>
        <taxon>Bacteria</taxon>
        <taxon>Bacillati</taxon>
        <taxon>Bacillota</taxon>
        <taxon>Bacilli</taxon>
        <taxon>Bacillales</taxon>
        <taxon>Paenibacillaceae</taxon>
        <taxon>Paenibacillus</taxon>
    </lineage>
</organism>